<reference evidence="1" key="1">
    <citation type="journal article" date="2019" name="Environ. Microbiol.">
        <title>Fungal ecological strategies reflected in gene transcription - a case study of two litter decomposers.</title>
        <authorList>
            <person name="Barbi F."/>
            <person name="Kohler A."/>
            <person name="Barry K."/>
            <person name="Baskaran P."/>
            <person name="Daum C."/>
            <person name="Fauchery L."/>
            <person name="Ihrmark K."/>
            <person name="Kuo A."/>
            <person name="LaButti K."/>
            <person name="Lipzen A."/>
            <person name="Morin E."/>
            <person name="Grigoriev I.V."/>
            <person name="Henrissat B."/>
            <person name="Lindahl B."/>
            <person name="Martin F."/>
        </authorList>
    </citation>
    <scope>NUCLEOTIDE SEQUENCE</scope>
    <source>
        <strain evidence="1">JB14</strain>
    </source>
</reference>
<gene>
    <name evidence="1" type="ORF">BT96DRAFT_921226</name>
</gene>
<proteinExistence type="predicted"/>
<keyword evidence="2" id="KW-1185">Reference proteome</keyword>
<dbReference type="EMBL" id="ML769492">
    <property type="protein sequence ID" value="KAE9397763.1"/>
    <property type="molecule type" value="Genomic_DNA"/>
</dbReference>
<evidence type="ECO:0000313" key="2">
    <source>
        <dbReference type="Proteomes" id="UP000799118"/>
    </source>
</evidence>
<dbReference type="AlphaFoldDB" id="A0A6A4HIG9"/>
<protein>
    <submittedName>
        <fullName evidence="1">Uncharacterized protein</fullName>
    </submittedName>
</protein>
<dbReference type="Proteomes" id="UP000799118">
    <property type="component" value="Unassembled WGS sequence"/>
</dbReference>
<organism evidence="1 2">
    <name type="scientific">Gymnopus androsaceus JB14</name>
    <dbReference type="NCBI Taxonomy" id="1447944"/>
    <lineage>
        <taxon>Eukaryota</taxon>
        <taxon>Fungi</taxon>
        <taxon>Dikarya</taxon>
        <taxon>Basidiomycota</taxon>
        <taxon>Agaricomycotina</taxon>
        <taxon>Agaricomycetes</taxon>
        <taxon>Agaricomycetidae</taxon>
        <taxon>Agaricales</taxon>
        <taxon>Marasmiineae</taxon>
        <taxon>Omphalotaceae</taxon>
        <taxon>Gymnopus</taxon>
    </lineage>
</organism>
<evidence type="ECO:0000313" key="1">
    <source>
        <dbReference type="EMBL" id="KAE9397763.1"/>
    </source>
</evidence>
<sequence length="137" mass="15119">MLPAILATPLSPCTCSRSKHLEKRRELVTSTLLGVYVIFHCCLNCVFLITSSGPFTAFESSSRAGISGQAPRYSTRDGWLRVQSCIALRILYDLDFTEVHGLASRGQMTGLPEENFVIPGDCLGHRGNRWVSSSMDH</sequence>
<name>A0A6A4HIG9_9AGAR</name>
<accession>A0A6A4HIG9</accession>